<name>A0A967C3S7_9PROT</name>
<dbReference type="EMBL" id="JAAQPH010000002">
    <property type="protein sequence ID" value="NIA67770.1"/>
    <property type="molecule type" value="Genomic_DNA"/>
</dbReference>
<evidence type="ECO:0008006" key="3">
    <source>
        <dbReference type="Google" id="ProtNLM"/>
    </source>
</evidence>
<dbReference type="AlphaFoldDB" id="A0A967C3S7"/>
<organism evidence="1 2">
    <name type="scientific">Pelagibius litoralis</name>
    <dbReference type="NCBI Taxonomy" id="374515"/>
    <lineage>
        <taxon>Bacteria</taxon>
        <taxon>Pseudomonadati</taxon>
        <taxon>Pseudomonadota</taxon>
        <taxon>Alphaproteobacteria</taxon>
        <taxon>Rhodospirillales</taxon>
        <taxon>Rhodovibrionaceae</taxon>
        <taxon>Pelagibius</taxon>
    </lineage>
</organism>
<protein>
    <recommendedName>
        <fullName evidence="3">Large polyvalent protein associated domain-containing protein</fullName>
    </recommendedName>
</protein>
<dbReference type="RefSeq" id="WP_167221629.1">
    <property type="nucleotide sequence ID" value="NZ_JAAQPH010000002.1"/>
</dbReference>
<dbReference type="Proteomes" id="UP000761264">
    <property type="component" value="Unassembled WGS sequence"/>
</dbReference>
<sequence>MAITQVDVGGSLAKGLTLKSLQDEALARDQAREKATQLQSLAVLKHGGFDQQKGITWETGRQAPGGGPAMSDEEFTRQAAVIDPQAGKDWQNFFQSQDAATFERQKLEAPVWAAALDGVNDQEGLDRATQFAEQRGLDTSDVPREFNQGQVNMMLQASRYLAGIEQAKPPGPTPIAKLIAEKAALPPGDPRHAVYDNAIAKASTNAPPAQQNVTVGGGKYGPIPSGWMLQEGPDGAELVPIPGGPAVRDIEAEASAAEERADVQLQTAVGKAETMLDATGSIKDIVKKASLPVTGTSSRPFALHSGSAAGQVRSYVGTLKSGVALGAITRLKEASATGATGFGAMNAAELQLLIDDVGALDPDSTESEIFLKTIDRIERRYNRVIEDIRKNVSPERIRELGLGPLLGSGSNEPVTIGDQTYSREDLERAAEEENMTVDEVIQEMRELVGG</sequence>
<comment type="caution">
    <text evidence="1">The sequence shown here is derived from an EMBL/GenBank/DDBJ whole genome shotgun (WGS) entry which is preliminary data.</text>
</comment>
<proteinExistence type="predicted"/>
<accession>A0A967C3S7</accession>
<reference evidence="1" key="1">
    <citation type="submission" date="2020-03" db="EMBL/GenBank/DDBJ databases">
        <title>Genome of Pelagibius litoralis DSM 21314T.</title>
        <authorList>
            <person name="Wang G."/>
        </authorList>
    </citation>
    <scope>NUCLEOTIDE SEQUENCE</scope>
    <source>
        <strain evidence="1">DSM 21314</strain>
    </source>
</reference>
<gene>
    <name evidence="1" type="ORF">HBA54_04130</name>
</gene>
<evidence type="ECO:0000313" key="1">
    <source>
        <dbReference type="EMBL" id="NIA67770.1"/>
    </source>
</evidence>
<evidence type="ECO:0000313" key="2">
    <source>
        <dbReference type="Proteomes" id="UP000761264"/>
    </source>
</evidence>
<keyword evidence="2" id="KW-1185">Reference proteome</keyword>